<keyword evidence="7" id="KW-0375">Hydrogen ion transport</keyword>
<dbReference type="InterPro" id="IPR020003">
    <property type="entry name" value="ATPase_a/bsu_AS"/>
</dbReference>
<evidence type="ECO:0000313" key="12">
    <source>
        <dbReference type="EMBL" id="OJG10410.1"/>
    </source>
</evidence>
<dbReference type="GO" id="GO:0005524">
    <property type="term" value="F:ATP binding"/>
    <property type="evidence" value="ECO:0007669"/>
    <property type="project" value="UniProtKB-UniRule"/>
</dbReference>
<feature type="domain" description="ATPase F1/V1/A1 complex alpha/beta subunit N-terminal" evidence="9">
    <location>
        <begin position="6"/>
        <end position="68"/>
    </location>
</feature>
<comment type="similarity">
    <text evidence="1 7">Belongs to the ATPase alpha/beta chains family.</text>
</comment>
<evidence type="ECO:0000256" key="4">
    <source>
        <dbReference type="ARBA" id="ARBA00022840"/>
    </source>
</evidence>
<dbReference type="Pfam" id="PF16886">
    <property type="entry name" value="ATP-synt_ab_Xtn"/>
    <property type="match status" value="1"/>
</dbReference>
<dbReference type="Gene3D" id="1.10.1140.10">
    <property type="entry name" value="Bovine Mitochondrial F1-atpase, Atp Synthase Beta Chain, Chain D, domain 3"/>
    <property type="match status" value="1"/>
</dbReference>
<keyword evidence="4 7" id="KW-0067">ATP-binding</keyword>
<proteinExistence type="inferred from homology"/>
<dbReference type="PROSITE" id="PS00152">
    <property type="entry name" value="ATPASE_ALPHA_BETA"/>
    <property type="match status" value="1"/>
</dbReference>
<dbReference type="InterPro" id="IPR027417">
    <property type="entry name" value="P-loop_NTPase"/>
</dbReference>
<evidence type="ECO:0000259" key="11">
    <source>
        <dbReference type="Pfam" id="PF22919"/>
    </source>
</evidence>
<keyword evidence="2 7" id="KW-0813">Transport</keyword>
<dbReference type="InterPro" id="IPR031686">
    <property type="entry name" value="ATP-synth_a_Xtn"/>
</dbReference>
<organism evidence="12 13">
    <name type="scientific">Enterococcus aquimarinus</name>
    <dbReference type="NCBI Taxonomy" id="328396"/>
    <lineage>
        <taxon>Bacteria</taxon>
        <taxon>Bacillati</taxon>
        <taxon>Bacillota</taxon>
        <taxon>Bacilli</taxon>
        <taxon>Lactobacillales</taxon>
        <taxon>Enterococcaceae</taxon>
        <taxon>Enterococcus</taxon>
    </lineage>
</organism>
<keyword evidence="7" id="KW-0066">ATP synthesis</keyword>
<dbReference type="RefSeq" id="WP_071874888.1">
    <property type="nucleotide sequence ID" value="NZ_JBHSHF010000017.1"/>
</dbReference>
<keyword evidence="3 7" id="KW-0547">Nucleotide-binding</keyword>
<sequence>MAIGEIIKVSGPLVQAIGLKGAKIHELCKVSEKGLLGEIIELKKGIASIQVYEETNGIGPGEVVETTGTPLSVELAPGLLGQMFDGIQRPLDQFMAVTDSDYLERGVMIDALDWQKKWTFVPKKGVGDTVEAGDILGVVQETSVVEHRIMVPNGVRGVIKEIKAGNYSITEPICLIETPSGDEKKLPMLQRWPVRKPRPTQQKLKPSQPLVTGQRIIDTFFPVAKGGSAAVPGPFGAGKTVVQHQIAKWSDVDLVVYVGCGERGNEMKDVISEFSELIDPQTGKSLMERTVLIANTSNMPVAAREASIYTGITIAEYYRDMGYSVAIMADSTSRWAEALREMSGRLQEIPGDEGYPAYLGSRIAEYYERAGRYQTLGSDDREGSITAIGAVSPAGGDISEPVTQNTLRIVKVFWALDSALAQKRHFPSINWTNSYSLYEDELHDYLDDVFEGEWSKQVNEAMGLLQEESRLDEIVQLVGVDALLPKDRMTLVTARSIRQDFLQQNAFDEVDTYTSREKQFYLLRNILFFYHEALRGIALGAYFKEIIQGTVSLRERLARSKYVPEAKLGELTQMEQEIKTTIQQIVEKGGME</sequence>
<dbReference type="GO" id="GO:0042777">
    <property type="term" value="P:proton motive force-driven plasma membrane ATP synthesis"/>
    <property type="evidence" value="ECO:0007669"/>
    <property type="project" value="UniProtKB-UniRule"/>
</dbReference>
<dbReference type="InterPro" id="IPR036121">
    <property type="entry name" value="ATPase_F1/V1/A1_a/bsu_N_sf"/>
</dbReference>
<evidence type="ECO:0000256" key="2">
    <source>
        <dbReference type="ARBA" id="ARBA00022448"/>
    </source>
</evidence>
<comment type="caution">
    <text evidence="12">The sequence shown here is derived from an EMBL/GenBank/DDBJ whole genome shotgun (WGS) entry which is preliminary data.</text>
</comment>
<dbReference type="Pfam" id="PF00006">
    <property type="entry name" value="ATP-synt_ab"/>
    <property type="match status" value="1"/>
</dbReference>
<keyword evidence="13" id="KW-1185">Reference proteome</keyword>
<keyword evidence="5 7" id="KW-1278">Translocase</keyword>
<dbReference type="STRING" id="328396.RU93_GL002189"/>
<dbReference type="SUPFAM" id="SSF47917">
    <property type="entry name" value="C-terminal domain of alpha and beta subunits of F1 ATP synthase"/>
    <property type="match status" value="1"/>
</dbReference>
<dbReference type="InterPro" id="IPR022878">
    <property type="entry name" value="V-ATPase_asu"/>
</dbReference>
<reference evidence="12 13" key="1">
    <citation type="submission" date="2014-12" db="EMBL/GenBank/DDBJ databases">
        <title>Draft genome sequences of 29 type strains of Enterococci.</title>
        <authorList>
            <person name="Zhong Z."/>
            <person name="Sun Z."/>
            <person name="Liu W."/>
            <person name="Zhang W."/>
            <person name="Zhang H."/>
        </authorList>
    </citation>
    <scope>NUCLEOTIDE SEQUENCE [LARGE SCALE GENOMIC DNA]</scope>
    <source>
        <strain evidence="12 13">DSM 17690</strain>
    </source>
</reference>
<dbReference type="InterPro" id="IPR024034">
    <property type="entry name" value="ATPase_F1/V1_b/a_C"/>
</dbReference>
<gene>
    <name evidence="7" type="primary">atpA</name>
    <name evidence="12" type="ORF">RU93_GL002189</name>
</gene>
<dbReference type="Gene3D" id="2.40.50.100">
    <property type="match status" value="1"/>
</dbReference>
<evidence type="ECO:0000256" key="3">
    <source>
        <dbReference type="ARBA" id="ARBA00022741"/>
    </source>
</evidence>
<dbReference type="CDD" id="cd18111">
    <property type="entry name" value="ATP-synt_V_A-type_alpha_C"/>
    <property type="match status" value="1"/>
</dbReference>
<dbReference type="InterPro" id="IPR023366">
    <property type="entry name" value="ATP_synth_asu-like_sf"/>
</dbReference>
<dbReference type="SUPFAM" id="SSF52540">
    <property type="entry name" value="P-loop containing nucleoside triphosphate hydrolases"/>
    <property type="match status" value="1"/>
</dbReference>
<dbReference type="PANTHER" id="PTHR43607:SF1">
    <property type="entry name" value="H(+)-TRANSPORTING TWO-SECTOR ATPASE"/>
    <property type="match status" value="1"/>
</dbReference>
<dbReference type="InterPro" id="IPR055190">
    <property type="entry name" value="ATP-synt_VA_C"/>
</dbReference>
<dbReference type="HAMAP" id="MF_00309">
    <property type="entry name" value="ATP_synth_A_arch"/>
    <property type="match status" value="1"/>
</dbReference>
<evidence type="ECO:0000256" key="6">
    <source>
        <dbReference type="ARBA" id="ARBA00023065"/>
    </source>
</evidence>
<dbReference type="Gene3D" id="3.40.50.300">
    <property type="entry name" value="P-loop containing nucleotide triphosphate hydrolases"/>
    <property type="match status" value="1"/>
</dbReference>
<feature type="domain" description="ATP synthase A/B type C-terminal" evidence="11">
    <location>
        <begin position="447"/>
        <end position="540"/>
    </location>
</feature>
<evidence type="ECO:0000259" key="9">
    <source>
        <dbReference type="Pfam" id="PF02874"/>
    </source>
</evidence>
<dbReference type="EMBL" id="JXKD01000008">
    <property type="protein sequence ID" value="OJG10410.1"/>
    <property type="molecule type" value="Genomic_DNA"/>
</dbReference>
<comment type="catalytic activity">
    <reaction evidence="7">
        <text>ATP + H2O + 4 H(+)(in) = ADP + phosphate + 5 H(+)(out)</text>
        <dbReference type="Rhea" id="RHEA:57720"/>
        <dbReference type="ChEBI" id="CHEBI:15377"/>
        <dbReference type="ChEBI" id="CHEBI:15378"/>
        <dbReference type="ChEBI" id="CHEBI:30616"/>
        <dbReference type="ChEBI" id="CHEBI:43474"/>
        <dbReference type="ChEBI" id="CHEBI:456216"/>
        <dbReference type="EC" id="7.1.2.2"/>
    </reaction>
</comment>
<accession>A0A1L8QSD9</accession>
<dbReference type="PANTHER" id="PTHR43607">
    <property type="entry name" value="V-TYPE PROTON ATPASE CATALYTIC SUBUNIT A"/>
    <property type="match status" value="1"/>
</dbReference>
<dbReference type="SUPFAM" id="SSF50615">
    <property type="entry name" value="N-terminal domain of alpha and beta subunits of F1 ATP synthase"/>
    <property type="match status" value="1"/>
</dbReference>
<name>A0A1L8QSD9_9ENTE</name>
<dbReference type="Pfam" id="PF02874">
    <property type="entry name" value="ATP-synt_ab_N"/>
    <property type="match status" value="1"/>
</dbReference>
<feature type="binding site" evidence="7">
    <location>
        <begin position="233"/>
        <end position="240"/>
    </location>
    <ligand>
        <name>ATP</name>
        <dbReference type="ChEBI" id="CHEBI:30616"/>
    </ligand>
</feature>
<evidence type="ECO:0000256" key="7">
    <source>
        <dbReference type="HAMAP-Rule" id="MF_00309"/>
    </source>
</evidence>
<dbReference type="FunFam" id="2.40.50.100:FF:000008">
    <property type="entry name" value="V-type proton ATPase catalytic subunit A"/>
    <property type="match status" value="1"/>
</dbReference>
<keyword evidence="6 7" id="KW-0406">Ion transport</keyword>
<evidence type="ECO:0000256" key="5">
    <source>
        <dbReference type="ARBA" id="ARBA00022967"/>
    </source>
</evidence>
<dbReference type="GO" id="GO:0046933">
    <property type="term" value="F:proton-transporting ATP synthase activity, rotational mechanism"/>
    <property type="evidence" value="ECO:0007669"/>
    <property type="project" value="UniProtKB-UniRule"/>
</dbReference>
<dbReference type="NCBIfam" id="NF003220">
    <property type="entry name" value="PRK04192.1"/>
    <property type="match status" value="1"/>
</dbReference>
<dbReference type="Gene3D" id="2.40.30.20">
    <property type="match status" value="1"/>
</dbReference>
<feature type="domain" description="ATPase F1/V1/A1 complex alpha/beta subunit nucleotide-binding" evidence="8">
    <location>
        <begin position="213"/>
        <end position="436"/>
    </location>
</feature>
<evidence type="ECO:0000256" key="1">
    <source>
        <dbReference type="ARBA" id="ARBA00008936"/>
    </source>
</evidence>
<dbReference type="EC" id="7.1.2.2" evidence="7"/>
<evidence type="ECO:0000313" key="13">
    <source>
        <dbReference type="Proteomes" id="UP000182149"/>
    </source>
</evidence>
<dbReference type="Proteomes" id="UP000182149">
    <property type="component" value="Unassembled WGS sequence"/>
</dbReference>
<feature type="domain" description="ATPsynthase alpha/beta subunit barrel-sandwich" evidence="10">
    <location>
        <begin position="110"/>
        <end position="195"/>
    </location>
</feature>
<dbReference type="InterPro" id="IPR004100">
    <property type="entry name" value="ATPase_F1/V1/A1_a/bsu_N"/>
</dbReference>
<dbReference type="Pfam" id="PF22919">
    <property type="entry name" value="ATP-synt_VA_C"/>
    <property type="match status" value="1"/>
</dbReference>
<dbReference type="GO" id="GO:0046961">
    <property type="term" value="F:proton-transporting ATPase activity, rotational mechanism"/>
    <property type="evidence" value="ECO:0007669"/>
    <property type="project" value="InterPro"/>
</dbReference>
<evidence type="ECO:0000259" key="10">
    <source>
        <dbReference type="Pfam" id="PF16886"/>
    </source>
</evidence>
<comment type="function">
    <text evidence="7">Produces ATP from ADP in the presence of a proton gradient across the membrane. The V-type alpha chain is a catalytic subunit.</text>
</comment>
<evidence type="ECO:0000259" key="8">
    <source>
        <dbReference type="Pfam" id="PF00006"/>
    </source>
</evidence>
<dbReference type="OrthoDB" id="9803053at2"/>
<dbReference type="CDD" id="cd01134">
    <property type="entry name" value="V_A-ATPase_A"/>
    <property type="match status" value="1"/>
</dbReference>
<protein>
    <recommendedName>
        <fullName evidence="7">V-type ATP synthase alpha chain</fullName>
        <ecNumber evidence="7">7.1.2.2</ecNumber>
    </recommendedName>
    <alternativeName>
        <fullName evidence="7">V-ATPase subunit A</fullName>
    </alternativeName>
</protein>
<dbReference type="GO" id="GO:0045259">
    <property type="term" value="C:proton-transporting ATP synthase complex"/>
    <property type="evidence" value="ECO:0007669"/>
    <property type="project" value="UniProtKB-ARBA"/>
</dbReference>
<dbReference type="AlphaFoldDB" id="A0A1L8QSD9"/>
<dbReference type="InterPro" id="IPR000194">
    <property type="entry name" value="ATPase_F1/V1/A1_a/bsu_nucl-bd"/>
</dbReference>